<evidence type="ECO:0008006" key="3">
    <source>
        <dbReference type="Google" id="ProtNLM"/>
    </source>
</evidence>
<reference evidence="1" key="1">
    <citation type="submission" date="2019-04" db="EMBL/GenBank/DDBJ databases">
        <title>Evolution of Biomass-Degrading Anaerobic Consortia Revealed by Metagenomics.</title>
        <authorList>
            <person name="Peng X."/>
        </authorList>
    </citation>
    <scope>NUCLEOTIDE SEQUENCE</scope>
    <source>
        <strain evidence="1">SIG13</strain>
    </source>
</reference>
<dbReference type="Proteomes" id="UP000713479">
    <property type="component" value="Unassembled WGS sequence"/>
</dbReference>
<dbReference type="InterPro" id="IPR011990">
    <property type="entry name" value="TPR-like_helical_dom_sf"/>
</dbReference>
<protein>
    <recommendedName>
        <fullName evidence="3">Tetratricopeptide repeat protein</fullName>
    </recommendedName>
</protein>
<dbReference type="EMBL" id="SUTF01000007">
    <property type="protein sequence ID" value="MBE6510949.1"/>
    <property type="molecule type" value="Genomic_DNA"/>
</dbReference>
<evidence type="ECO:0000313" key="1">
    <source>
        <dbReference type="EMBL" id="MBE6510949.1"/>
    </source>
</evidence>
<dbReference type="Gene3D" id="1.25.40.10">
    <property type="entry name" value="Tetratricopeptide repeat domain"/>
    <property type="match status" value="1"/>
</dbReference>
<organism evidence="1 2">
    <name type="scientific">Methanobrevibacter millerae</name>
    <dbReference type="NCBI Taxonomy" id="230361"/>
    <lineage>
        <taxon>Archaea</taxon>
        <taxon>Methanobacteriati</taxon>
        <taxon>Methanobacteriota</taxon>
        <taxon>Methanomada group</taxon>
        <taxon>Methanobacteria</taxon>
        <taxon>Methanobacteriales</taxon>
        <taxon>Methanobacteriaceae</taxon>
        <taxon>Methanobrevibacter</taxon>
    </lineage>
</organism>
<sequence>MGICPNCGSWVDEGDICMNCGGSYSYNDDEEDDDSYTLSDKPMPIELSREAWNLYMDFKEDLALIKINEALEHNDKDYDNWNMKAIILEALKRYAESEECYDRSLELSAEKVVFENKARMLYDWASQLLEEDKADEAKQVIKRAIDSIPRDSEENIRKYFDLRNSINFRISHEKTY</sequence>
<accession>A0A8T3VTM3</accession>
<name>A0A8T3VTM3_9EURY</name>
<comment type="caution">
    <text evidence="1">The sequence shown here is derived from an EMBL/GenBank/DDBJ whole genome shotgun (WGS) entry which is preliminary data.</text>
</comment>
<dbReference type="InterPro" id="IPR019734">
    <property type="entry name" value="TPR_rpt"/>
</dbReference>
<dbReference type="AlphaFoldDB" id="A0A8T3VTM3"/>
<evidence type="ECO:0000313" key="2">
    <source>
        <dbReference type="Proteomes" id="UP000713479"/>
    </source>
</evidence>
<gene>
    <name evidence="1" type="ORF">E7Z74_06755</name>
</gene>
<dbReference type="Pfam" id="PF13181">
    <property type="entry name" value="TPR_8"/>
    <property type="match status" value="1"/>
</dbReference>
<proteinExistence type="predicted"/>
<dbReference type="SUPFAM" id="SSF48452">
    <property type="entry name" value="TPR-like"/>
    <property type="match status" value="1"/>
</dbReference>